<protein>
    <submittedName>
        <fullName evidence="2">AraC family transcriptional regulator</fullName>
    </submittedName>
</protein>
<name>A0A9K3L4I1_9STRA</name>
<organism evidence="2 3">
    <name type="scientific">Nitzschia inconspicua</name>
    <dbReference type="NCBI Taxonomy" id="303405"/>
    <lineage>
        <taxon>Eukaryota</taxon>
        <taxon>Sar</taxon>
        <taxon>Stramenopiles</taxon>
        <taxon>Ochrophyta</taxon>
        <taxon>Bacillariophyta</taxon>
        <taxon>Bacillariophyceae</taxon>
        <taxon>Bacillariophycidae</taxon>
        <taxon>Bacillariales</taxon>
        <taxon>Bacillariaceae</taxon>
        <taxon>Nitzschia</taxon>
    </lineage>
</organism>
<dbReference type="Proteomes" id="UP000693970">
    <property type="component" value="Unassembled WGS sequence"/>
</dbReference>
<dbReference type="AlphaFoldDB" id="A0A9K3L4I1"/>
<sequence>MLLSKAAAFLALVSSSTLVVVVHAQTKTLELSSATVHWGYFSKLESPVLTVESGDEVIVEMATHHACDDYDKMIRGDPGMEDIFLWGEKDMINEPYRGATGSGDGVHILTGPIYINGAEPGDILKVEILELSPRKNPVTGKTYGSNAAAWWGFQARTNKADGTPHTAGSFTDTPNSNDEAITIYEIVEDDGTGNSYAIPSYQFMWPTITDPDGVTRDYIAYPGTCVPHDEHGDTVPSSDIADRGWTKSAPITYFDNPYPAKIPLNYHIGCMGLPPASHDMVDSIPPMVTGGNLDNQRIGAGTTMYYPIEVEGALLSMGDAHAAQGDSELNGTGIETSITAKIRVTVIKADSFNEWQSELDFPLGETEDEWIVHGYTETDYLQTFFEDPSAIYGASSIDKAMRNAFTQTRKFVMAAYGLTEMEAVSIITQGIDFAMTQVVDGNWGVHGVIPKAIFASEPGTDAEPSQRRKLQAMEEAETHIALSNETVHWGYFSKSLEPIITIESGTEITVEMATHHACDDWDKMIEGDDGMESIYLWNEDGANNDYRGASGTGDGVHILTGPIFVEGAEPGDILKVEILDLKPRVNPEGRAFGSNAAAWWGFQARVNKTDGTAFTAGDFTGTPDSNDEFVTIYEIIEEDGQSYVIPSYQFEWPVIEDPQGNVRNFIAYPGTCVPHDPHGDTIPTSVVSDHGWTKTGDVVYYDNPFQAKIPINYHVGCMGLPPASHEFVDSIPPMVTGGNLDNKRIGIGTTMYYPVQVAGALLSMGDAHAAQGDSELDGTGIETSITGRFKISVIKAADFDDWQTELDFPLGETDTEWIVHGFTETDYLATYADDPSAIYSASSVDLAMRNAYTQTRKFMMAMYGMSEIEANTFITQGINFGMTQLVDGNWGVHAIIPKAVFEVDGETTGGGGGGTTAPPESDGGYYLGSVSFSAVVAVLAAVMLL</sequence>
<gene>
    <name evidence="2" type="ORF">IV203_000220</name>
</gene>
<evidence type="ECO:0000313" key="3">
    <source>
        <dbReference type="Proteomes" id="UP000693970"/>
    </source>
</evidence>
<comment type="caution">
    <text evidence="2">The sequence shown here is derived from an EMBL/GenBank/DDBJ whole genome shotgun (WGS) entry which is preliminary data.</text>
</comment>
<dbReference type="EMBL" id="JAGRRH010000015">
    <property type="protein sequence ID" value="KAG7355534.1"/>
    <property type="molecule type" value="Genomic_DNA"/>
</dbReference>
<evidence type="ECO:0000313" key="2">
    <source>
        <dbReference type="EMBL" id="KAG7355534.1"/>
    </source>
</evidence>
<reference evidence="2" key="2">
    <citation type="submission" date="2021-04" db="EMBL/GenBank/DDBJ databases">
        <authorList>
            <person name="Podell S."/>
        </authorList>
    </citation>
    <scope>NUCLEOTIDE SEQUENCE</scope>
    <source>
        <strain evidence="2">Hildebrandi</strain>
    </source>
</reference>
<dbReference type="PANTHER" id="PTHR31891">
    <property type="entry name" value="FORMAMIDASE C869.04-RELATED"/>
    <property type="match status" value="1"/>
</dbReference>
<evidence type="ECO:0000256" key="1">
    <source>
        <dbReference type="SAM" id="SignalP"/>
    </source>
</evidence>
<dbReference type="PANTHER" id="PTHR31891:SF1">
    <property type="entry name" value="FORMAMIDASE C869.04-RELATED"/>
    <property type="match status" value="1"/>
</dbReference>
<proteinExistence type="predicted"/>
<reference evidence="2" key="1">
    <citation type="journal article" date="2021" name="Sci. Rep.">
        <title>Diploid genomic architecture of Nitzschia inconspicua, an elite biomass production diatom.</title>
        <authorList>
            <person name="Oliver A."/>
            <person name="Podell S."/>
            <person name="Pinowska A."/>
            <person name="Traller J.C."/>
            <person name="Smith S.R."/>
            <person name="McClure R."/>
            <person name="Beliaev A."/>
            <person name="Bohutskyi P."/>
            <person name="Hill E.A."/>
            <person name="Rabines A."/>
            <person name="Zheng H."/>
            <person name="Allen L.Z."/>
            <person name="Kuo A."/>
            <person name="Grigoriev I.V."/>
            <person name="Allen A.E."/>
            <person name="Hazlebeck D."/>
            <person name="Allen E.E."/>
        </authorList>
    </citation>
    <scope>NUCLEOTIDE SEQUENCE</scope>
    <source>
        <strain evidence="2">Hildebrandi</strain>
    </source>
</reference>
<keyword evidence="3" id="KW-1185">Reference proteome</keyword>
<dbReference type="InterPro" id="IPR004304">
    <property type="entry name" value="FmdA_AmdA"/>
</dbReference>
<accession>A0A9K3L4I1</accession>
<feature type="signal peptide" evidence="1">
    <location>
        <begin position="1"/>
        <end position="24"/>
    </location>
</feature>
<dbReference type="OrthoDB" id="506331at2759"/>
<keyword evidence="1" id="KW-0732">Signal</keyword>
<dbReference type="GO" id="GO:0016811">
    <property type="term" value="F:hydrolase activity, acting on carbon-nitrogen (but not peptide) bonds, in linear amides"/>
    <property type="evidence" value="ECO:0007669"/>
    <property type="project" value="InterPro"/>
</dbReference>
<feature type="chain" id="PRO_5039925703" evidence="1">
    <location>
        <begin position="25"/>
        <end position="945"/>
    </location>
</feature>
<dbReference type="Pfam" id="PF03069">
    <property type="entry name" value="FmdA_AmdA"/>
    <property type="match status" value="2"/>
</dbReference>